<dbReference type="Proteomes" id="UP000694864">
    <property type="component" value="Chromosome 15"/>
</dbReference>
<dbReference type="GeneID" id="104745310"/>
<keyword evidence="1" id="KW-0812">Transmembrane</keyword>
<accession>A0ABM0W2M1</accession>
<feature type="transmembrane region" description="Helical" evidence="1">
    <location>
        <begin position="36"/>
        <end position="56"/>
    </location>
</feature>
<evidence type="ECO:0000313" key="2">
    <source>
        <dbReference type="Proteomes" id="UP000694864"/>
    </source>
</evidence>
<keyword evidence="1" id="KW-1133">Transmembrane helix</keyword>
<organism evidence="2 3">
    <name type="scientific">Camelina sativa</name>
    <name type="common">False flax</name>
    <name type="synonym">Myagrum sativum</name>
    <dbReference type="NCBI Taxonomy" id="90675"/>
    <lineage>
        <taxon>Eukaryota</taxon>
        <taxon>Viridiplantae</taxon>
        <taxon>Streptophyta</taxon>
        <taxon>Embryophyta</taxon>
        <taxon>Tracheophyta</taxon>
        <taxon>Spermatophyta</taxon>
        <taxon>Magnoliopsida</taxon>
        <taxon>eudicotyledons</taxon>
        <taxon>Gunneridae</taxon>
        <taxon>Pentapetalae</taxon>
        <taxon>rosids</taxon>
        <taxon>malvids</taxon>
        <taxon>Brassicales</taxon>
        <taxon>Brassicaceae</taxon>
        <taxon>Camelineae</taxon>
        <taxon>Camelina</taxon>
    </lineage>
</organism>
<proteinExistence type="predicted"/>
<keyword evidence="2" id="KW-1185">Reference proteome</keyword>
<dbReference type="RefSeq" id="XP_010464811.1">
    <property type="nucleotide sequence ID" value="XM_010466509.2"/>
</dbReference>
<keyword evidence="1" id="KW-0472">Membrane</keyword>
<evidence type="ECO:0000313" key="3">
    <source>
        <dbReference type="RefSeq" id="XP_010464811.1"/>
    </source>
</evidence>
<sequence>MSPNRNMRSIFAQCRNFSKASRSRRNLSSTAGSSKAMFLIQGTGGILGLISGYYFYGGKVAKYEELRQQIEIDVLRNPEQVEDLRTKMWPEFRKMALFTKQIVKMWSDSEAKCGEECGHCVLRRR</sequence>
<protein>
    <submittedName>
        <fullName evidence="3">Uncharacterized protein LOC104745310</fullName>
    </submittedName>
</protein>
<gene>
    <name evidence="3" type="primary">LOC104745310</name>
</gene>
<evidence type="ECO:0000256" key="1">
    <source>
        <dbReference type="SAM" id="Phobius"/>
    </source>
</evidence>
<name>A0ABM0W2M1_CAMSA</name>
<reference evidence="3" key="2">
    <citation type="submission" date="2025-08" db="UniProtKB">
        <authorList>
            <consortium name="RefSeq"/>
        </authorList>
    </citation>
    <scope>IDENTIFICATION</scope>
    <source>
        <tissue evidence="3">Leaf</tissue>
    </source>
</reference>
<reference evidence="2" key="1">
    <citation type="journal article" date="2014" name="Nat. Commun.">
        <title>The emerging biofuel crop Camelina sativa retains a highly undifferentiated hexaploid genome structure.</title>
        <authorList>
            <person name="Kagale S."/>
            <person name="Koh C."/>
            <person name="Nixon J."/>
            <person name="Bollina V."/>
            <person name="Clarke W.E."/>
            <person name="Tuteja R."/>
            <person name="Spillane C."/>
            <person name="Robinson S.J."/>
            <person name="Links M.G."/>
            <person name="Clarke C."/>
            <person name="Higgins E.E."/>
            <person name="Huebert T."/>
            <person name="Sharpe A.G."/>
            <person name="Parkin I.A."/>
        </authorList>
    </citation>
    <scope>NUCLEOTIDE SEQUENCE [LARGE SCALE GENOMIC DNA]</scope>
    <source>
        <strain evidence="2">cv. DH55</strain>
    </source>
</reference>